<comment type="caution">
    <text evidence="3">The sequence shown here is derived from an EMBL/GenBank/DDBJ whole genome shotgun (WGS) entry which is preliminary data.</text>
</comment>
<evidence type="ECO:0000313" key="3">
    <source>
        <dbReference type="EMBL" id="KAF7192818.1"/>
    </source>
</evidence>
<evidence type="ECO:0000259" key="2">
    <source>
        <dbReference type="Pfam" id="PF00248"/>
    </source>
</evidence>
<dbReference type="InterPro" id="IPR050523">
    <property type="entry name" value="AKR_Detox_Biosynth"/>
</dbReference>
<dbReference type="AlphaFoldDB" id="A0A8H6RL21"/>
<name>A0A8H6RL21_9PEZI</name>
<feature type="domain" description="NADP-dependent oxidoreductase" evidence="2">
    <location>
        <begin position="14"/>
        <end position="323"/>
    </location>
</feature>
<dbReference type="Pfam" id="PF00248">
    <property type="entry name" value="Aldo_ket_red"/>
    <property type="match status" value="1"/>
</dbReference>
<dbReference type="PANTHER" id="PTHR43364">
    <property type="entry name" value="NADH-SPECIFIC METHYLGLYOXAL REDUCTASE-RELATED"/>
    <property type="match status" value="1"/>
</dbReference>
<evidence type="ECO:0000313" key="4">
    <source>
        <dbReference type="Proteomes" id="UP000660729"/>
    </source>
</evidence>
<accession>A0A8H6RL21</accession>
<dbReference type="Gene3D" id="3.20.20.100">
    <property type="entry name" value="NADP-dependent oxidoreductase domain"/>
    <property type="match status" value="1"/>
</dbReference>
<dbReference type="InterPro" id="IPR023210">
    <property type="entry name" value="NADP_OxRdtase_dom"/>
</dbReference>
<evidence type="ECO:0000256" key="1">
    <source>
        <dbReference type="ARBA" id="ARBA00023002"/>
    </source>
</evidence>
<proteinExistence type="predicted"/>
<dbReference type="EMBL" id="JABCIY010000106">
    <property type="protein sequence ID" value="KAF7192818.1"/>
    <property type="molecule type" value="Genomic_DNA"/>
</dbReference>
<keyword evidence="1" id="KW-0560">Oxidoreductase</keyword>
<protein>
    <submittedName>
        <fullName evidence="3">Aflatoxin B1 aldehyde reductase member 2</fullName>
    </submittedName>
</protein>
<dbReference type="PANTHER" id="PTHR43364:SF4">
    <property type="entry name" value="NAD(P)-LINKED OXIDOREDUCTASE SUPERFAMILY PROTEIN"/>
    <property type="match status" value="1"/>
</dbReference>
<gene>
    <name evidence="3" type="ORF">HII31_05866</name>
</gene>
<dbReference type="CDD" id="cd19075">
    <property type="entry name" value="AKR_AKR7A1-5"/>
    <property type="match status" value="1"/>
</dbReference>
<dbReference type="GO" id="GO:0016491">
    <property type="term" value="F:oxidoreductase activity"/>
    <property type="evidence" value="ECO:0007669"/>
    <property type="project" value="UniProtKB-KW"/>
</dbReference>
<dbReference type="InterPro" id="IPR036812">
    <property type="entry name" value="NAD(P)_OxRdtase_dom_sf"/>
</dbReference>
<organism evidence="3 4">
    <name type="scientific">Pseudocercospora fuligena</name>
    <dbReference type="NCBI Taxonomy" id="685502"/>
    <lineage>
        <taxon>Eukaryota</taxon>
        <taxon>Fungi</taxon>
        <taxon>Dikarya</taxon>
        <taxon>Ascomycota</taxon>
        <taxon>Pezizomycotina</taxon>
        <taxon>Dothideomycetes</taxon>
        <taxon>Dothideomycetidae</taxon>
        <taxon>Mycosphaerellales</taxon>
        <taxon>Mycosphaerellaceae</taxon>
        <taxon>Pseudocercospora</taxon>
    </lineage>
</organism>
<keyword evidence="4" id="KW-1185">Reference proteome</keyword>
<dbReference type="SUPFAM" id="SSF51430">
    <property type="entry name" value="NAD(P)-linked oxidoreductase"/>
    <property type="match status" value="1"/>
</dbReference>
<sequence length="353" mass="39939">MAATTNEMAKKPRVILGTMTFGPDPSTGARITSLDTYNEILDHFQSQGYSEIDTARCYVGGQQEAFTRAARWKERGLKLATKWYPYNAGDETHGAHKAERVEKELNTSLSELGTDSVDIFYLHRADRTTPFQEPLRKCNEMYKQGKFKQLGLSNYAAFEVAEIVMLCKANEWVQPTIYQVMYNAISRSIESELISACRRYGLDIVVYNPIAGGLFSSKYSIETIPTEGRFSNVDGLVGDTYRKKYFNDANFKALEIVEPVAKKYGLTLLEVAFRWLRHHSKLNMEGNDGIVIGMSSLKQLEQNLKDLEKGALPQEVVEALDRAWLVTMPTSAGYVHGELEYEYDTRKALRSLS</sequence>
<reference evidence="3" key="1">
    <citation type="submission" date="2020-04" db="EMBL/GenBank/DDBJ databases">
        <title>Draft genome resource of the tomato pathogen Pseudocercospora fuligena.</title>
        <authorList>
            <person name="Zaccaron A."/>
        </authorList>
    </citation>
    <scope>NUCLEOTIDE SEQUENCE</scope>
    <source>
        <strain evidence="3">PF001</strain>
    </source>
</reference>
<dbReference type="OrthoDB" id="2310150at2759"/>
<dbReference type="Proteomes" id="UP000660729">
    <property type="component" value="Unassembled WGS sequence"/>
</dbReference>